<dbReference type="Proteomes" id="UP000824211">
    <property type="component" value="Unassembled WGS sequence"/>
</dbReference>
<accession>A0A9D2S6U0</accession>
<proteinExistence type="predicted"/>
<organism evidence="1 2">
    <name type="scientific">Candidatus Faecalibacterium faecipullorum</name>
    <dbReference type="NCBI Taxonomy" id="2838578"/>
    <lineage>
        <taxon>Bacteria</taxon>
        <taxon>Bacillati</taxon>
        <taxon>Bacillota</taxon>
        <taxon>Clostridia</taxon>
        <taxon>Eubacteriales</taxon>
        <taxon>Oscillospiraceae</taxon>
        <taxon>Faecalibacterium</taxon>
    </lineage>
</organism>
<comment type="caution">
    <text evidence="1">The sequence shown here is derived from an EMBL/GenBank/DDBJ whole genome shotgun (WGS) entry which is preliminary data.</text>
</comment>
<sequence>MTAGEAIAQARALRPGCGIAEDRMKEWLRRQDGEIRARMIEPGAVEGYETAGADLLWEEGGLADSAELLAPFPFDGMYPHYLCAMADAALGENERYAGAMARCNAVLGEFAVWLRQNHQPPARQVTW</sequence>
<dbReference type="AlphaFoldDB" id="A0A9D2S6U0"/>
<dbReference type="EMBL" id="DWXX01000069">
    <property type="protein sequence ID" value="HJB58782.1"/>
    <property type="molecule type" value="Genomic_DNA"/>
</dbReference>
<gene>
    <name evidence="1" type="ORF">H9771_03830</name>
</gene>
<reference evidence="1" key="2">
    <citation type="submission" date="2021-04" db="EMBL/GenBank/DDBJ databases">
        <authorList>
            <person name="Gilroy R."/>
        </authorList>
    </citation>
    <scope>NUCLEOTIDE SEQUENCE</scope>
    <source>
        <strain evidence="1">ChiHjej9B8-13557</strain>
    </source>
</reference>
<protein>
    <submittedName>
        <fullName evidence="1">Uncharacterized protein</fullName>
    </submittedName>
</protein>
<reference evidence="1" key="1">
    <citation type="journal article" date="2021" name="PeerJ">
        <title>Extensive microbial diversity within the chicken gut microbiome revealed by metagenomics and culture.</title>
        <authorList>
            <person name="Gilroy R."/>
            <person name="Ravi A."/>
            <person name="Getino M."/>
            <person name="Pursley I."/>
            <person name="Horton D.L."/>
            <person name="Alikhan N.F."/>
            <person name="Baker D."/>
            <person name="Gharbi K."/>
            <person name="Hall N."/>
            <person name="Watson M."/>
            <person name="Adriaenssens E.M."/>
            <person name="Foster-Nyarko E."/>
            <person name="Jarju S."/>
            <person name="Secka A."/>
            <person name="Antonio M."/>
            <person name="Oren A."/>
            <person name="Chaudhuri R.R."/>
            <person name="La Ragione R."/>
            <person name="Hildebrand F."/>
            <person name="Pallen M.J."/>
        </authorList>
    </citation>
    <scope>NUCLEOTIDE SEQUENCE</scope>
    <source>
        <strain evidence="1">ChiHjej9B8-13557</strain>
    </source>
</reference>
<evidence type="ECO:0000313" key="2">
    <source>
        <dbReference type="Proteomes" id="UP000824211"/>
    </source>
</evidence>
<evidence type="ECO:0000313" key="1">
    <source>
        <dbReference type="EMBL" id="HJB58782.1"/>
    </source>
</evidence>
<name>A0A9D2S6U0_9FIRM</name>